<evidence type="ECO:0008006" key="2">
    <source>
        <dbReference type="Google" id="ProtNLM"/>
    </source>
</evidence>
<protein>
    <recommendedName>
        <fullName evidence="2">F5/8 type C domain-containing protein</fullName>
    </recommendedName>
</protein>
<organism evidence="1">
    <name type="scientific">marine sediment metagenome</name>
    <dbReference type="NCBI Taxonomy" id="412755"/>
    <lineage>
        <taxon>unclassified sequences</taxon>
        <taxon>metagenomes</taxon>
        <taxon>ecological metagenomes</taxon>
    </lineage>
</organism>
<accession>X1RDP7</accession>
<name>X1RDP7_9ZZZZ</name>
<dbReference type="AlphaFoldDB" id="X1RDP7"/>
<comment type="caution">
    <text evidence="1">The sequence shown here is derived from an EMBL/GenBank/DDBJ whole genome shotgun (WGS) entry which is preliminary data.</text>
</comment>
<reference evidence="1" key="1">
    <citation type="journal article" date="2014" name="Front. Microbiol.">
        <title>High frequency of phylogenetically diverse reductive dehalogenase-homologous genes in deep subseafloor sedimentary metagenomes.</title>
        <authorList>
            <person name="Kawai M."/>
            <person name="Futagami T."/>
            <person name="Toyoda A."/>
            <person name="Takaki Y."/>
            <person name="Nishi S."/>
            <person name="Hori S."/>
            <person name="Arai W."/>
            <person name="Tsubouchi T."/>
            <person name="Morono Y."/>
            <person name="Uchiyama I."/>
            <person name="Ito T."/>
            <person name="Fujiyama A."/>
            <person name="Inagaki F."/>
            <person name="Takami H."/>
        </authorList>
    </citation>
    <scope>NUCLEOTIDE SEQUENCE</scope>
    <source>
        <strain evidence="1">Expedition CK06-06</strain>
    </source>
</reference>
<sequence length="154" mass="17409">MRDITLVEGTNERNVQLVPIALVGWILPTGHIDVRDEWKNEAEAYDGDLSTSAGTWVAKYTGGHLVLTLDPPISCSKVRVYAASYHYFEWLDPDLSIDIFYDGAWRNIWSGLIPKKTWVEIPIPAGTKLVSAARVKGNEITNTYLYEFNFWSEG</sequence>
<evidence type="ECO:0000313" key="1">
    <source>
        <dbReference type="EMBL" id="GAI65121.1"/>
    </source>
</evidence>
<proteinExistence type="predicted"/>
<gene>
    <name evidence="1" type="ORF">S12H4_05650</name>
</gene>
<dbReference type="EMBL" id="BARW01001891">
    <property type="protein sequence ID" value="GAI65121.1"/>
    <property type="molecule type" value="Genomic_DNA"/>
</dbReference>